<dbReference type="InterPro" id="IPR011006">
    <property type="entry name" value="CheY-like_superfamily"/>
</dbReference>
<dbReference type="SUPFAM" id="SSF52172">
    <property type="entry name" value="CheY-like"/>
    <property type="match status" value="1"/>
</dbReference>
<evidence type="ECO:0000259" key="3">
    <source>
        <dbReference type="PROSITE" id="PS50110"/>
    </source>
</evidence>
<feature type="domain" description="Response regulatory" evidence="3">
    <location>
        <begin position="4"/>
        <end position="120"/>
    </location>
</feature>
<dbReference type="SMART" id="SM00448">
    <property type="entry name" value="REC"/>
    <property type="match status" value="1"/>
</dbReference>
<feature type="modified residue" description="4-aspartylphosphate" evidence="2">
    <location>
        <position position="53"/>
    </location>
</feature>
<evidence type="ECO:0000256" key="2">
    <source>
        <dbReference type="PROSITE-ProRule" id="PRU00169"/>
    </source>
</evidence>
<accession>A0A7L5BWT5</accession>
<organism evidence="4 5">
    <name type="scientific">Pikeienuella piscinae</name>
    <dbReference type="NCBI Taxonomy" id="2748098"/>
    <lineage>
        <taxon>Bacteria</taxon>
        <taxon>Pseudomonadati</taxon>
        <taxon>Pseudomonadota</taxon>
        <taxon>Alphaproteobacteria</taxon>
        <taxon>Rhodobacterales</taxon>
        <taxon>Paracoccaceae</taxon>
        <taxon>Pikeienuella</taxon>
    </lineage>
</organism>
<keyword evidence="1 2" id="KW-0597">Phosphoprotein</keyword>
<gene>
    <name evidence="4" type="ORF">G5B40_10890</name>
</gene>
<evidence type="ECO:0000313" key="5">
    <source>
        <dbReference type="Proteomes" id="UP000503336"/>
    </source>
</evidence>
<evidence type="ECO:0000256" key="1">
    <source>
        <dbReference type="ARBA" id="ARBA00022553"/>
    </source>
</evidence>
<protein>
    <submittedName>
        <fullName evidence="4">Response regulator</fullName>
    </submittedName>
</protein>
<dbReference type="PROSITE" id="PS50110">
    <property type="entry name" value="RESPONSE_REGULATORY"/>
    <property type="match status" value="1"/>
</dbReference>
<dbReference type="EMBL" id="CP049056">
    <property type="protein sequence ID" value="QIE55911.1"/>
    <property type="molecule type" value="Genomic_DNA"/>
</dbReference>
<dbReference type="PANTHER" id="PTHR44591">
    <property type="entry name" value="STRESS RESPONSE REGULATOR PROTEIN 1"/>
    <property type="match status" value="1"/>
</dbReference>
<sequence length="121" mass="13363">MQKKILIVEDNALNLRLFNDLLAAEGYDTVTSNGEGDIAGLARTTRPDLIVMDMRLAQNDGLETTRRIKRDETTRAIPVIAITGCAMAGDEERIMATGCADYLTKPVTLQGFLSSVRRHMH</sequence>
<dbReference type="GO" id="GO:0000160">
    <property type="term" value="P:phosphorelay signal transduction system"/>
    <property type="evidence" value="ECO:0007669"/>
    <property type="project" value="InterPro"/>
</dbReference>
<reference evidence="4 5" key="1">
    <citation type="submission" date="2020-02" db="EMBL/GenBank/DDBJ databases">
        <title>complete genome sequence of Rhodobacteraceae bacterium.</title>
        <authorList>
            <person name="Park J."/>
            <person name="Kim Y.-S."/>
            <person name="Kim K.-H."/>
        </authorList>
    </citation>
    <scope>NUCLEOTIDE SEQUENCE [LARGE SCALE GENOMIC DNA]</scope>
    <source>
        <strain evidence="4 5">RR4-56</strain>
    </source>
</reference>
<name>A0A7L5BWT5_9RHOB</name>
<keyword evidence="5" id="KW-1185">Reference proteome</keyword>
<proteinExistence type="predicted"/>
<dbReference type="Gene3D" id="3.40.50.2300">
    <property type="match status" value="1"/>
</dbReference>
<dbReference type="InterPro" id="IPR050595">
    <property type="entry name" value="Bact_response_regulator"/>
</dbReference>
<dbReference type="Proteomes" id="UP000503336">
    <property type="component" value="Chromosome"/>
</dbReference>
<dbReference type="RefSeq" id="WP_165098432.1">
    <property type="nucleotide sequence ID" value="NZ_CP049056.1"/>
</dbReference>
<evidence type="ECO:0000313" key="4">
    <source>
        <dbReference type="EMBL" id="QIE55911.1"/>
    </source>
</evidence>
<dbReference type="Pfam" id="PF00072">
    <property type="entry name" value="Response_reg"/>
    <property type="match status" value="1"/>
</dbReference>
<dbReference type="AlphaFoldDB" id="A0A7L5BWT5"/>
<dbReference type="PANTHER" id="PTHR44591:SF3">
    <property type="entry name" value="RESPONSE REGULATORY DOMAIN-CONTAINING PROTEIN"/>
    <property type="match status" value="1"/>
</dbReference>
<dbReference type="KEGG" id="hdh:G5B40_10890"/>
<dbReference type="InterPro" id="IPR001789">
    <property type="entry name" value="Sig_transdc_resp-reg_receiver"/>
</dbReference>